<dbReference type="Pfam" id="PF00135">
    <property type="entry name" value="COesterase"/>
    <property type="match status" value="3"/>
</dbReference>
<feature type="domain" description="Carboxylesterase type B" evidence="6">
    <location>
        <begin position="583"/>
        <end position="1105"/>
    </location>
</feature>
<name>A0A2H1VCP1_SPOFR</name>
<comment type="similarity">
    <text evidence="1">Belongs to the type-B carboxylesterase/lipase family.</text>
</comment>
<evidence type="ECO:0000256" key="4">
    <source>
        <dbReference type="ARBA" id="ARBA00023157"/>
    </source>
</evidence>
<proteinExistence type="inferred from homology"/>
<keyword evidence="2" id="KW-0719">Serine esterase</keyword>
<keyword evidence="4" id="KW-1015">Disulfide bond</keyword>
<gene>
    <name evidence="7" type="ORF">SFRICE_006031</name>
</gene>
<dbReference type="Gene3D" id="3.40.50.1820">
    <property type="entry name" value="alpha/beta hydrolase"/>
    <property type="match status" value="3"/>
</dbReference>
<protein>
    <submittedName>
        <fullName evidence="7">SFRICE_006031</fullName>
    </submittedName>
</protein>
<evidence type="ECO:0000256" key="1">
    <source>
        <dbReference type="ARBA" id="ARBA00005964"/>
    </source>
</evidence>
<feature type="domain" description="Carboxylesterase type B" evidence="6">
    <location>
        <begin position="38"/>
        <end position="560"/>
    </location>
</feature>
<dbReference type="FunFam" id="3.40.50.1820:FF:000092">
    <property type="entry name" value="Carboxylic ester hydrolase"/>
    <property type="match status" value="2"/>
</dbReference>
<reference evidence="7" key="1">
    <citation type="submission" date="2016-07" db="EMBL/GenBank/DDBJ databases">
        <authorList>
            <person name="Bretaudeau A."/>
        </authorList>
    </citation>
    <scope>NUCLEOTIDE SEQUENCE</scope>
    <source>
        <strain evidence="7">Rice</strain>
        <tissue evidence="7">Whole body</tissue>
    </source>
</reference>
<dbReference type="PANTHER" id="PTHR11559">
    <property type="entry name" value="CARBOXYLESTERASE"/>
    <property type="match status" value="1"/>
</dbReference>
<evidence type="ECO:0000256" key="5">
    <source>
        <dbReference type="ARBA" id="ARBA00023180"/>
    </source>
</evidence>
<dbReference type="InterPro" id="IPR019819">
    <property type="entry name" value="Carboxylesterase_B_CS"/>
</dbReference>
<feature type="domain" description="Carboxylesterase type B" evidence="6">
    <location>
        <begin position="1127"/>
        <end position="1647"/>
    </location>
</feature>
<keyword evidence="5" id="KW-0325">Glycoprotein</keyword>
<dbReference type="EMBL" id="ODYU01001848">
    <property type="protein sequence ID" value="SOQ38618.1"/>
    <property type="molecule type" value="Genomic_DNA"/>
</dbReference>
<organism evidence="7">
    <name type="scientific">Spodoptera frugiperda</name>
    <name type="common">Fall armyworm</name>
    <dbReference type="NCBI Taxonomy" id="7108"/>
    <lineage>
        <taxon>Eukaryota</taxon>
        <taxon>Metazoa</taxon>
        <taxon>Ecdysozoa</taxon>
        <taxon>Arthropoda</taxon>
        <taxon>Hexapoda</taxon>
        <taxon>Insecta</taxon>
        <taxon>Pterygota</taxon>
        <taxon>Neoptera</taxon>
        <taxon>Endopterygota</taxon>
        <taxon>Lepidoptera</taxon>
        <taxon>Glossata</taxon>
        <taxon>Ditrysia</taxon>
        <taxon>Noctuoidea</taxon>
        <taxon>Noctuidae</taxon>
        <taxon>Amphipyrinae</taxon>
        <taxon>Spodoptera</taxon>
    </lineage>
</organism>
<evidence type="ECO:0000256" key="2">
    <source>
        <dbReference type="ARBA" id="ARBA00022487"/>
    </source>
</evidence>
<dbReference type="SUPFAM" id="SSF53474">
    <property type="entry name" value="alpha/beta-Hydrolases"/>
    <property type="match status" value="3"/>
</dbReference>
<sequence>MQHLVSGSYCFTLNALSYHCQNLLFFFIVQWISCEYVEVEVAQGHLRGEVLETVTGEAKYYSFKGIPYAKPPVGSLRFKDPQPPEPWDGVRNATQHGSVCPQIDLLNSIVIPGSEDCLFLNVYTPDLTPETPLPVMVFIHGGGFKFGSGNVDVYGPDFLVAKDVIVVTMNYRLDVLGFLALGTKEVPGNAGMKDQVLALRWVNENIERFGGDNKNITLFGESAGASAVGYHLVSPMSKDLFQKAILQSGVPSMDPHIPYKTVERAFVLGKSLNITTKNPAELLVSLQELPALELLNKTAYLFASEAITHIVFKFTPFTPVIEEDFGQEIFVGEDPFDTLDSGNVNNIDIMFSYTKYEMLIMLPYYVNDTFRYIQRYNRYPELLVPSKILMKANNDDIYYLWNKINDFYFGNKSISVENMPEFINYAGFASLVYDVHRFIRRWPQVGNIYFFKFESISSRNFYGLPGAAYGLNGPSHFDDLFYVFDPKSLQFPLPIDSREYKLVQQMATIFTNFAKYGNPTPDSSLGVSWPQYNKSKQAYAIVADNITIDYKPDAKDIKFWKKVLEYAHIKFYFLRWISCEYVEVDVAQGRLRGEILETVTGETTYCSFKGIPYAKPPVGPLRFKDPQPPEPWDGVRNATQHGSVCPQVELLNNIVIPGDEDCLFLNVYTPTLTPETPLPVMVFIHGGSFKFGSGDVDVYGPDFLVAKDVIVVTINYRLDVLGFLTLGTKEVPGNAAMKDQVFALRWVNKNIKYFGGDNQKVTLFGESAGAVAVGYHLVSPMSKGLFQRAILESGATSVDCFLPHKPKERAFALGKDLNIITKNATELLLSLQELPTLELLNRTAYLFASEELTHVVFKFSPFTPVLEEDYGQEIFVSEDPYDSLDSGNVNNVDVMVSYNQHETLIMLPFYVNDNFRYIQRYNRYPEMLVPSKILMKANTDDIYYLSKKINDFYFGEKSISVENMPEFINYSSFASVVYDVHRFIRRWPKVGSVYLFKFQGYSSRSFYGLQGAPYGVFGPAHFDDLFYVFDPKLMQFPLPINSTEYKMVQQMSSIFSNFAKFGNPSPNKSLGVSWPQYNKSKQAYAIVDENITIDYKPDAKDIKFWKDILEYAHINVVHNISCADDVTLVQVEQGQLRGQVLDAVVGDFQYLSYKGIPYAKPPVGKLRFRDPVYLDSWEGVLNATQHGSVCPQFNPITAVYTSGSEDCLFLNVYTPSLTPDTPYPVVVFIHGGAYIFGSGNTDLYSPDYLLANDVVVVTINYRLGALGFLSLDNEDVPGNAALKDQVTALKWVQRNIGKFGGNPNSVTLLGDTAGGASVTLHMLSPMSKGLFHKAIAMSGSATCDFGITYKPAEKAKVFGKALKCENVEDSAALLDCLQAADYDTFYSIAPTVLASEEITDVLFKMEHFTPVIEKKTGNNFLTEDYYSALTKGHVNKDVDFIIGYSSQEAVLLIDLYNASYVDLYSRYQELFAPSEILIKSTPDTNLNVAKSVKEFYFGDKPVAVENLDLFVKYASSASIGYHAQRYANKWANFGRKTYFYIFDGFTDWNFFGQSGVKYGIEKASHFDIGYYIFYPESLNWSIDTSSVEYQVSKKLTTAITNFAKSSDPSVDGVTWPQYSASNKAYVTFGNDGLSVGYGPDEADYNFWAGVYKNARIPF</sequence>
<evidence type="ECO:0000256" key="3">
    <source>
        <dbReference type="ARBA" id="ARBA00022801"/>
    </source>
</evidence>
<evidence type="ECO:0000313" key="7">
    <source>
        <dbReference type="EMBL" id="SOQ38618.1"/>
    </source>
</evidence>
<dbReference type="PROSITE" id="PS00941">
    <property type="entry name" value="CARBOXYLESTERASE_B_2"/>
    <property type="match status" value="3"/>
</dbReference>
<accession>A0A2H1VCP1</accession>
<dbReference type="InterPro" id="IPR029058">
    <property type="entry name" value="AB_hydrolase_fold"/>
</dbReference>
<dbReference type="PROSITE" id="PS00122">
    <property type="entry name" value="CARBOXYLESTERASE_B_1"/>
    <property type="match status" value="2"/>
</dbReference>
<dbReference type="InterPro" id="IPR050309">
    <property type="entry name" value="Type-B_Carboxylest/Lipase"/>
</dbReference>
<keyword evidence="3" id="KW-0378">Hydrolase</keyword>
<evidence type="ECO:0000259" key="6">
    <source>
        <dbReference type="Pfam" id="PF00135"/>
    </source>
</evidence>
<dbReference type="GO" id="GO:0052689">
    <property type="term" value="F:carboxylic ester hydrolase activity"/>
    <property type="evidence" value="ECO:0007669"/>
    <property type="project" value="UniProtKB-KW"/>
</dbReference>
<dbReference type="InterPro" id="IPR019826">
    <property type="entry name" value="Carboxylesterase_B_AS"/>
</dbReference>
<dbReference type="InterPro" id="IPR002018">
    <property type="entry name" value="CarbesteraseB"/>
</dbReference>